<keyword evidence="2" id="KW-1185">Reference proteome</keyword>
<evidence type="ECO:0000313" key="1">
    <source>
        <dbReference type="EMBL" id="KAK7244528.1"/>
    </source>
</evidence>
<dbReference type="AlphaFoldDB" id="A0AAN9E132"/>
<comment type="caution">
    <text evidence="1">The sequence shown here is derived from an EMBL/GenBank/DDBJ whole genome shotgun (WGS) entry which is preliminary data.</text>
</comment>
<accession>A0AAN9E132</accession>
<reference evidence="1 2" key="1">
    <citation type="submission" date="2024-01" db="EMBL/GenBank/DDBJ databases">
        <title>The genomes of 5 underutilized Papilionoideae crops provide insights into root nodulation and disease resistanc.</title>
        <authorList>
            <person name="Yuan L."/>
        </authorList>
    </citation>
    <scope>NUCLEOTIDE SEQUENCE [LARGE SCALE GENOMIC DNA]</scope>
    <source>
        <strain evidence="1">ZHUSHIDOU_FW_LH</strain>
        <tissue evidence="1">Leaf</tissue>
    </source>
</reference>
<dbReference type="Proteomes" id="UP001372338">
    <property type="component" value="Unassembled WGS sequence"/>
</dbReference>
<evidence type="ECO:0000313" key="2">
    <source>
        <dbReference type="Proteomes" id="UP001372338"/>
    </source>
</evidence>
<proteinExistence type="predicted"/>
<protein>
    <submittedName>
        <fullName evidence="1">Uncharacterized protein</fullName>
    </submittedName>
</protein>
<sequence length="109" mass="12937">MMASQESFLYGIQNQIVIDIGFSLTTMITNAKTKHNFGKAARATRVWRNIMAAMMQVEFPYKFPSSSISSFQNRTCFWQYKFYSMITEQDMSLKRDIFWFYYKGWSQGE</sequence>
<name>A0AAN9E132_CROPI</name>
<organism evidence="1 2">
    <name type="scientific">Crotalaria pallida</name>
    <name type="common">Smooth rattlebox</name>
    <name type="synonym">Crotalaria striata</name>
    <dbReference type="NCBI Taxonomy" id="3830"/>
    <lineage>
        <taxon>Eukaryota</taxon>
        <taxon>Viridiplantae</taxon>
        <taxon>Streptophyta</taxon>
        <taxon>Embryophyta</taxon>
        <taxon>Tracheophyta</taxon>
        <taxon>Spermatophyta</taxon>
        <taxon>Magnoliopsida</taxon>
        <taxon>eudicotyledons</taxon>
        <taxon>Gunneridae</taxon>
        <taxon>Pentapetalae</taxon>
        <taxon>rosids</taxon>
        <taxon>fabids</taxon>
        <taxon>Fabales</taxon>
        <taxon>Fabaceae</taxon>
        <taxon>Papilionoideae</taxon>
        <taxon>50 kb inversion clade</taxon>
        <taxon>genistoids sensu lato</taxon>
        <taxon>core genistoids</taxon>
        <taxon>Crotalarieae</taxon>
        <taxon>Crotalaria</taxon>
    </lineage>
</organism>
<dbReference type="EMBL" id="JAYWIO010000008">
    <property type="protein sequence ID" value="KAK7244528.1"/>
    <property type="molecule type" value="Genomic_DNA"/>
</dbReference>
<gene>
    <name evidence="1" type="ORF">RIF29_39351</name>
</gene>